<dbReference type="Proteomes" id="UP001633002">
    <property type="component" value="Unassembled WGS sequence"/>
</dbReference>
<keyword evidence="3" id="KW-1185">Reference proteome</keyword>
<feature type="region of interest" description="Disordered" evidence="1">
    <location>
        <begin position="72"/>
        <end position="107"/>
    </location>
</feature>
<sequence>MSVWGGLEREAGKRTKAGYGGIERGGQMATSSNLAAKGGKQFQGTSAANMGMNVQGRGQGQVAQLRPAGAPVVNQRGEASPTKPNMDYRTAVSPAKGPDYHSSRHDPLNNQYQGLMIPYDMQIAPLVYPCGAAYNDPNEEYFQGQTQDVINRRQNLSFGHNWQGELYIHTGRPYPATFIAGDGDDDQLMHTGEQDDTEGEAQHEFDRRHSQ</sequence>
<gene>
    <name evidence="2" type="ORF">R1sor_022011</name>
</gene>
<feature type="region of interest" description="Disordered" evidence="1">
    <location>
        <begin position="15"/>
        <end position="40"/>
    </location>
</feature>
<comment type="caution">
    <text evidence="2">The sequence shown here is derived from an EMBL/GenBank/DDBJ whole genome shotgun (WGS) entry which is preliminary data.</text>
</comment>
<evidence type="ECO:0000313" key="3">
    <source>
        <dbReference type="Proteomes" id="UP001633002"/>
    </source>
</evidence>
<proteinExistence type="predicted"/>
<evidence type="ECO:0000256" key="1">
    <source>
        <dbReference type="SAM" id="MobiDB-lite"/>
    </source>
</evidence>
<name>A0ABD3GLT0_9MARC</name>
<organism evidence="2 3">
    <name type="scientific">Riccia sorocarpa</name>
    <dbReference type="NCBI Taxonomy" id="122646"/>
    <lineage>
        <taxon>Eukaryota</taxon>
        <taxon>Viridiplantae</taxon>
        <taxon>Streptophyta</taxon>
        <taxon>Embryophyta</taxon>
        <taxon>Marchantiophyta</taxon>
        <taxon>Marchantiopsida</taxon>
        <taxon>Marchantiidae</taxon>
        <taxon>Marchantiales</taxon>
        <taxon>Ricciaceae</taxon>
        <taxon>Riccia</taxon>
    </lineage>
</organism>
<accession>A0ABD3GLT0</accession>
<reference evidence="2 3" key="1">
    <citation type="submission" date="2024-09" db="EMBL/GenBank/DDBJ databases">
        <title>Chromosome-scale assembly of Riccia sorocarpa.</title>
        <authorList>
            <person name="Paukszto L."/>
        </authorList>
    </citation>
    <scope>NUCLEOTIDE SEQUENCE [LARGE SCALE GENOMIC DNA]</scope>
    <source>
        <strain evidence="2">LP-2024</strain>
        <tissue evidence="2">Aerial parts of the thallus</tissue>
    </source>
</reference>
<feature type="region of interest" description="Disordered" evidence="1">
    <location>
        <begin position="181"/>
        <end position="211"/>
    </location>
</feature>
<protein>
    <submittedName>
        <fullName evidence="2">Uncharacterized protein</fullName>
    </submittedName>
</protein>
<feature type="compositionally biased region" description="Basic and acidic residues" evidence="1">
    <location>
        <begin position="200"/>
        <end position="211"/>
    </location>
</feature>
<dbReference type="AlphaFoldDB" id="A0ABD3GLT0"/>
<evidence type="ECO:0000313" key="2">
    <source>
        <dbReference type="EMBL" id="KAL3679055.1"/>
    </source>
</evidence>
<dbReference type="EMBL" id="JBJQOH010000007">
    <property type="protein sequence ID" value="KAL3679055.1"/>
    <property type="molecule type" value="Genomic_DNA"/>
</dbReference>
<feature type="compositionally biased region" description="Basic and acidic residues" evidence="1">
    <location>
        <begin position="98"/>
        <end position="107"/>
    </location>
</feature>